<dbReference type="GO" id="GO:0015031">
    <property type="term" value="P:protein transport"/>
    <property type="evidence" value="ECO:0007669"/>
    <property type="project" value="UniProtKB-KW"/>
</dbReference>
<feature type="compositionally biased region" description="Basic and acidic residues" evidence="10">
    <location>
        <begin position="98"/>
        <end position="118"/>
    </location>
</feature>
<dbReference type="Proteomes" id="UP000016023">
    <property type="component" value="Unassembled WGS sequence"/>
</dbReference>
<dbReference type="InterPro" id="IPR006260">
    <property type="entry name" value="TonB/TolA_C"/>
</dbReference>
<dbReference type="InterPro" id="IPR037682">
    <property type="entry name" value="TonB_C"/>
</dbReference>
<evidence type="ECO:0000256" key="4">
    <source>
        <dbReference type="ARBA" id="ARBA00022475"/>
    </source>
</evidence>
<dbReference type="Gene3D" id="3.30.1150.10">
    <property type="match status" value="1"/>
</dbReference>
<evidence type="ECO:0000313" key="13">
    <source>
        <dbReference type="Proteomes" id="UP000016023"/>
    </source>
</evidence>
<gene>
    <name evidence="12" type="ORF">HMPREF9140_00596</name>
</gene>
<dbReference type="SUPFAM" id="SSF74653">
    <property type="entry name" value="TolA/TonB C-terminal domain"/>
    <property type="match status" value="1"/>
</dbReference>
<organism evidence="12 13">
    <name type="scientific">Prevotella micans F0438</name>
    <dbReference type="NCBI Taxonomy" id="883158"/>
    <lineage>
        <taxon>Bacteria</taxon>
        <taxon>Pseudomonadati</taxon>
        <taxon>Bacteroidota</taxon>
        <taxon>Bacteroidia</taxon>
        <taxon>Bacteroidales</taxon>
        <taxon>Prevotellaceae</taxon>
        <taxon>Prevotella</taxon>
    </lineage>
</organism>
<dbReference type="GO" id="GO:0098797">
    <property type="term" value="C:plasma membrane protein complex"/>
    <property type="evidence" value="ECO:0007669"/>
    <property type="project" value="TreeGrafter"/>
</dbReference>
<feature type="compositionally biased region" description="Basic and acidic residues" evidence="10">
    <location>
        <begin position="38"/>
        <end position="60"/>
    </location>
</feature>
<evidence type="ECO:0000256" key="9">
    <source>
        <dbReference type="ARBA" id="ARBA00023136"/>
    </source>
</evidence>
<proteinExistence type="inferred from homology"/>
<keyword evidence="5" id="KW-0997">Cell inner membrane</keyword>
<sequence length="231" mass="26067">MEYSDTDSVDNDEKVDLLKNLVVQNLDMLPAIDQQDMAQKKDDRKPTIDDLLNLKRKENPPRVTPKTAGNMDSNDKKTAAPQMNDVPVVSTQATELPEESKVKEEDKEIKNKMTDDKSDETIERYDDKVSKRILSDTPTPPGGWVEFMKWLTKNLKYPDAAKTAGKEGKVSVTFIVNIDGSVSDIKIKQSANPFMEQEALRVLTTMGRWKPGISKNKPCRSLVEIPIVFKL</sequence>
<evidence type="ECO:0000313" key="12">
    <source>
        <dbReference type="EMBL" id="EHO72836.1"/>
    </source>
</evidence>
<keyword evidence="7" id="KW-0653">Protein transport</keyword>
<dbReference type="eggNOG" id="COG0810">
    <property type="taxonomic scope" value="Bacteria"/>
</dbReference>
<evidence type="ECO:0000256" key="1">
    <source>
        <dbReference type="ARBA" id="ARBA00004383"/>
    </source>
</evidence>
<comment type="subcellular location">
    <subcellularLocation>
        <location evidence="1">Cell inner membrane</location>
        <topology evidence="1">Single-pass membrane protein</topology>
        <orientation evidence="1">Periplasmic side</orientation>
    </subcellularLocation>
</comment>
<evidence type="ECO:0000256" key="8">
    <source>
        <dbReference type="ARBA" id="ARBA00022989"/>
    </source>
</evidence>
<evidence type="ECO:0000256" key="5">
    <source>
        <dbReference type="ARBA" id="ARBA00022519"/>
    </source>
</evidence>
<keyword evidence="4" id="KW-1003">Cell membrane</keyword>
<dbReference type="STRING" id="883158.HMPREF9140_00596"/>
<accession>H1Q108</accession>
<keyword evidence="6" id="KW-0812">Transmembrane</keyword>
<dbReference type="InterPro" id="IPR051045">
    <property type="entry name" value="TonB-dependent_transducer"/>
</dbReference>
<feature type="domain" description="TonB C-terminal" evidence="11">
    <location>
        <begin position="142"/>
        <end position="231"/>
    </location>
</feature>
<comment type="similarity">
    <text evidence="2">Belongs to the TonB family.</text>
</comment>
<reference evidence="12 13" key="1">
    <citation type="submission" date="2011-12" db="EMBL/GenBank/DDBJ databases">
        <title>The Genome Sequence of Prevotella micans F0438.</title>
        <authorList>
            <consortium name="The Broad Institute Genome Sequencing Platform"/>
            <person name="Earl A."/>
            <person name="Ward D."/>
            <person name="Feldgarden M."/>
            <person name="Gevers D."/>
            <person name="Izard J."/>
            <person name="Baranova O.V."/>
            <person name="Blanton J.M."/>
            <person name="Wade W.G."/>
            <person name="Dewhirst F.E."/>
            <person name="Young S.K."/>
            <person name="Zeng Q."/>
            <person name="Gargeya S."/>
            <person name="Fitzgerald M."/>
            <person name="Haas B."/>
            <person name="Abouelleil A."/>
            <person name="Alvarado L."/>
            <person name="Arachchi H.M."/>
            <person name="Berlin A."/>
            <person name="Chapman S.B."/>
            <person name="Gearin G."/>
            <person name="Goldberg J."/>
            <person name="Griggs A."/>
            <person name="Gujja S."/>
            <person name="Hansen M."/>
            <person name="Heiman D."/>
            <person name="Howarth C."/>
            <person name="Larimer J."/>
            <person name="Lui A."/>
            <person name="MacDonald P.J.P."/>
            <person name="McCowen C."/>
            <person name="Montmayeur A."/>
            <person name="Murphy C."/>
            <person name="Neiman D."/>
            <person name="Pearson M."/>
            <person name="Priest M."/>
            <person name="Roberts A."/>
            <person name="Saif S."/>
            <person name="Shea T."/>
            <person name="Sisk P."/>
            <person name="Stolte C."/>
            <person name="Sykes S."/>
            <person name="Wortman J."/>
            <person name="Nusbaum C."/>
            <person name="Birren B."/>
        </authorList>
    </citation>
    <scope>NUCLEOTIDE SEQUENCE [LARGE SCALE GENOMIC DNA]</scope>
    <source>
        <strain evidence="12 13">F0438</strain>
    </source>
</reference>
<dbReference type="GO" id="GO:0055085">
    <property type="term" value="P:transmembrane transport"/>
    <property type="evidence" value="ECO:0007669"/>
    <property type="project" value="InterPro"/>
</dbReference>
<dbReference type="EMBL" id="AGWK01000018">
    <property type="protein sequence ID" value="EHO72836.1"/>
    <property type="molecule type" value="Genomic_DNA"/>
</dbReference>
<evidence type="ECO:0000256" key="6">
    <source>
        <dbReference type="ARBA" id="ARBA00022692"/>
    </source>
</evidence>
<evidence type="ECO:0000256" key="7">
    <source>
        <dbReference type="ARBA" id="ARBA00022927"/>
    </source>
</evidence>
<dbReference type="HOGENOM" id="CLU_065795_1_0_10"/>
<keyword evidence="8" id="KW-1133">Transmembrane helix</keyword>
<dbReference type="NCBIfam" id="TIGR01352">
    <property type="entry name" value="tonB_Cterm"/>
    <property type="match status" value="1"/>
</dbReference>
<dbReference type="PROSITE" id="PS52015">
    <property type="entry name" value="TONB_CTD"/>
    <property type="match status" value="1"/>
</dbReference>
<keyword evidence="3" id="KW-0813">Transport</keyword>
<feature type="region of interest" description="Disordered" evidence="10">
    <location>
        <begin position="32"/>
        <end position="118"/>
    </location>
</feature>
<evidence type="ECO:0000256" key="2">
    <source>
        <dbReference type="ARBA" id="ARBA00006555"/>
    </source>
</evidence>
<dbReference type="PATRIC" id="fig|883158.3.peg.609"/>
<evidence type="ECO:0000256" key="10">
    <source>
        <dbReference type="SAM" id="MobiDB-lite"/>
    </source>
</evidence>
<keyword evidence="9" id="KW-0472">Membrane</keyword>
<name>H1Q108_9BACT</name>
<dbReference type="AlphaFoldDB" id="H1Q108"/>
<dbReference type="GO" id="GO:0031992">
    <property type="term" value="F:energy transducer activity"/>
    <property type="evidence" value="ECO:0007669"/>
    <property type="project" value="TreeGrafter"/>
</dbReference>
<dbReference type="PANTHER" id="PTHR33446">
    <property type="entry name" value="PROTEIN TONB-RELATED"/>
    <property type="match status" value="1"/>
</dbReference>
<dbReference type="Pfam" id="PF03544">
    <property type="entry name" value="TonB_C"/>
    <property type="match status" value="1"/>
</dbReference>
<keyword evidence="13" id="KW-1185">Reference proteome</keyword>
<protein>
    <recommendedName>
        <fullName evidence="11">TonB C-terminal domain-containing protein</fullName>
    </recommendedName>
</protein>
<evidence type="ECO:0000256" key="3">
    <source>
        <dbReference type="ARBA" id="ARBA00022448"/>
    </source>
</evidence>
<evidence type="ECO:0000259" key="11">
    <source>
        <dbReference type="PROSITE" id="PS52015"/>
    </source>
</evidence>
<comment type="caution">
    <text evidence="12">The sequence shown here is derived from an EMBL/GenBank/DDBJ whole genome shotgun (WGS) entry which is preliminary data.</text>
</comment>
<dbReference type="PANTHER" id="PTHR33446:SF2">
    <property type="entry name" value="PROTEIN TONB"/>
    <property type="match status" value="1"/>
</dbReference>